<name>A0A5C6DUS8_9BACT</name>
<sequence length="88" mass="9614">MRESIEHMTQPAIDGLSNRLTEVLCVCRYVDIHSPFSVGRGRQNIVTLSALPARVGKRALFGRPLLATIDPSRGRVNHASCKSAPFGL</sequence>
<comment type="caution">
    <text evidence="1">The sequence shown here is derived from an EMBL/GenBank/DDBJ whole genome shotgun (WGS) entry which is preliminary data.</text>
</comment>
<evidence type="ECO:0000313" key="1">
    <source>
        <dbReference type="EMBL" id="TWU40075.1"/>
    </source>
</evidence>
<accession>A0A5C6DUS8</accession>
<dbReference type="Proteomes" id="UP000315471">
    <property type="component" value="Unassembled WGS sequence"/>
</dbReference>
<proteinExistence type="predicted"/>
<gene>
    <name evidence="1" type="ORF">Q31b_34190</name>
</gene>
<protein>
    <submittedName>
        <fullName evidence="1">Uncharacterized protein</fullName>
    </submittedName>
</protein>
<evidence type="ECO:0000313" key="2">
    <source>
        <dbReference type="Proteomes" id="UP000315471"/>
    </source>
</evidence>
<keyword evidence="2" id="KW-1185">Reference proteome</keyword>
<dbReference type="EMBL" id="SJPY01000005">
    <property type="protein sequence ID" value="TWU40075.1"/>
    <property type="molecule type" value="Genomic_DNA"/>
</dbReference>
<reference evidence="1 2" key="1">
    <citation type="submission" date="2019-02" db="EMBL/GenBank/DDBJ databases">
        <title>Deep-cultivation of Planctomycetes and their phenomic and genomic characterization uncovers novel biology.</title>
        <authorList>
            <person name="Wiegand S."/>
            <person name="Jogler M."/>
            <person name="Boedeker C."/>
            <person name="Pinto D."/>
            <person name="Vollmers J."/>
            <person name="Rivas-Marin E."/>
            <person name="Kohn T."/>
            <person name="Peeters S.H."/>
            <person name="Heuer A."/>
            <person name="Rast P."/>
            <person name="Oberbeckmann S."/>
            <person name="Bunk B."/>
            <person name="Jeske O."/>
            <person name="Meyerdierks A."/>
            <person name="Storesund J.E."/>
            <person name="Kallscheuer N."/>
            <person name="Luecker S."/>
            <person name="Lage O.M."/>
            <person name="Pohl T."/>
            <person name="Merkel B.J."/>
            <person name="Hornburger P."/>
            <person name="Mueller R.-W."/>
            <person name="Bruemmer F."/>
            <person name="Labrenz M."/>
            <person name="Spormann A.M."/>
            <person name="Op Den Camp H."/>
            <person name="Overmann J."/>
            <person name="Amann R."/>
            <person name="Jetten M.S.M."/>
            <person name="Mascher T."/>
            <person name="Medema M.H."/>
            <person name="Devos D.P."/>
            <person name="Kaster A.-K."/>
            <person name="Ovreas L."/>
            <person name="Rohde M."/>
            <person name="Galperin M.Y."/>
            <person name="Jogler C."/>
        </authorList>
    </citation>
    <scope>NUCLEOTIDE SEQUENCE [LARGE SCALE GENOMIC DNA]</scope>
    <source>
        <strain evidence="1 2">Q31b</strain>
    </source>
</reference>
<dbReference type="AlphaFoldDB" id="A0A5C6DUS8"/>
<organism evidence="1 2">
    <name type="scientific">Novipirellula aureliae</name>
    <dbReference type="NCBI Taxonomy" id="2527966"/>
    <lineage>
        <taxon>Bacteria</taxon>
        <taxon>Pseudomonadati</taxon>
        <taxon>Planctomycetota</taxon>
        <taxon>Planctomycetia</taxon>
        <taxon>Pirellulales</taxon>
        <taxon>Pirellulaceae</taxon>
        <taxon>Novipirellula</taxon>
    </lineage>
</organism>